<evidence type="ECO:0000313" key="2">
    <source>
        <dbReference type="EMBL" id="MFC7703567.1"/>
    </source>
</evidence>
<dbReference type="GO" id="GO:0016740">
    <property type="term" value="F:transferase activity"/>
    <property type="evidence" value="ECO:0007669"/>
    <property type="project" value="UniProtKB-KW"/>
</dbReference>
<dbReference type="RefSeq" id="WP_377400101.1">
    <property type="nucleotide sequence ID" value="NZ_JBHTFQ010000002.1"/>
</dbReference>
<dbReference type="Pfam" id="PF04230">
    <property type="entry name" value="PS_pyruv_trans"/>
    <property type="match status" value="1"/>
</dbReference>
<protein>
    <submittedName>
        <fullName evidence="2">Polysaccharide pyruvyl transferase family protein</fullName>
    </submittedName>
</protein>
<accession>A0ABW2UK37</accession>
<feature type="domain" description="Polysaccharide pyruvyl transferase" evidence="1">
    <location>
        <begin position="52"/>
        <end position="187"/>
    </location>
</feature>
<dbReference type="InterPro" id="IPR007345">
    <property type="entry name" value="Polysacch_pyruvyl_Trfase"/>
</dbReference>
<gene>
    <name evidence="2" type="ORF">ACFQXB_05095</name>
</gene>
<keyword evidence="2" id="KW-0808">Transferase</keyword>
<reference evidence="3" key="1">
    <citation type="journal article" date="2019" name="Int. J. Syst. Evol. Microbiol.">
        <title>The Global Catalogue of Microorganisms (GCM) 10K type strain sequencing project: providing services to taxonomists for standard genome sequencing and annotation.</title>
        <authorList>
            <consortium name="The Broad Institute Genomics Platform"/>
            <consortium name="The Broad Institute Genome Sequencing Center for Infectious Disease"/>
            <person name="Wu L."/>
            <person name="Ma J."/>
        </authorList>
    </citation>
    <scope>NUCLEOTIDE SEQUENCE [LARGE SCALE GENOMIC DNA]</scope>
    <source>
        <strain evidence="3">CGMCC 1.12750</strain>
    </source>
</reference>
<comment type="caution">
    <text evidence="2">The sequence shown here is derived from an EMBL/GenBank/DDBJ whole genome shotgun (WGS) entry which is preliminary data.</text>
</comment>
<evidence type="ECO:0000259" key="1">
    <source>
        <dbReference type="Pfam" id="PF04230"/>
    </source>
</evidence>
<dbReference type="EMBL" id="JBHTFQ010000002">
    <property type="protein sequence ID" value="MFC7703567.1"/>
    <property type="molecule type" value="Genomic_DNA"/>
</dbReference>
<organism evidence="2 3">
    <name type="scientific">Plastorhodobacter daqingensis</name>
    <dbReference type="NCBI Taxonomy" id="1387281"/>
    <lineage>
        <taxon>Bacteria</taxon>
        <taxon>Pseudomonadati</taxon>
        <taxon>Pseudomonadota</taxon>
        <taxon>Alphaproteobacteria</taxon>
        <taxon>Rhodobacterales</taxon>
        <taxon>Paracoccaceae</taxon>
        <taxon>Plastorhodobacter</taxon>
    </lineage>
</organism>
<keyword evidence="3" id="KW-1185">Reference proteome</keyword>
<sequence>MFGHSKTQAEGYARWQKLFAFIDGPPSQRVISVGNNFQHDYGRSKINFMPVFRAIDAAFDAILPRDSFSFQNISRRVGFDRMARVQQGMDCAFLLPPLPPMEKQDIFTCFFGRSGFEAPERLIAMVEEQTGLRAAPINTWLKLRDSTADADFEAARHQILQSRFVLTDTYHLSINSFTLGVPVIGMGRAEERQRGTLGDFKKKILFDMLNLRSLYCEAGAEEENEYFRQVTEKIRYELARNFNLPDRHALLRHLADKFRADLDAAIFGPPGWQAPAASPDSCKQPAPV</sequence>
<evidence type="ECO:0000313" key="3">
    <source>
        <dbReference type="Proteomes" id="UP001596516"/>
    </source>
</evidence>
<name>A0ABW2UK37_9RHOB</name>
<dbReference type="Proteomes" id="UP001596516">
    <property type="component" value="Unassembled WGS sequence"/>
</dbReference>
<proteinExistence type="predicted"/>